<evidence type="ECO:0000256" key="1">
    <source>
        <dbReference type="SAM" id="SignalP"/>
    </source>
</evidence>
<feature type="chain" id="PRO_5046250325" evidence="1">
    <location>
        <begin position="27"/>
        <end position="100"/>
    </location>
</feature>
<evidence type="ECO:0000313" key="2">
    <source>
        <dbReference type="EMBL" id="USS45074.1"/>
    </source>
</evidence>
<protein>
    <submittedName>
        <fullName evidence="2">Uncharacterized protein</fullName>
    </submittedName>
</protein>
<organism evidence="2 3">
    <name type="scientific">Burkholderia glumae</name>
    <name type="common">Pseudomonas glumae</name>
    <dbReference type="NCBI Taxonomy" id="337"/>
    <lineage>
        <taxon>Bacteria</taxon>
        <taxon>Pseudomonadati</taxon>
        <taxon>Pseudomonadota</taxon>
        <taxon>Betaproteobacteria</taxon>
        <taxon>Burkholderiales</taxon>
        <taxon>Burkholderiaceae</taxon>
        <taxon>Burkholderia</taxon>
    </lineage>
</organism>
<sequence>MSMQVNWSAVSVVLAAAVSAGGTAFAVNRSYFDLVSDVRSIKEKNAAQDERMARIERDQTDQRNNIDEKLRDINADLKEVRNYLINNAAGARPDTRRWAR</sequence>
<dbReference type="EMBL" id="CP099587">
    <property type="protein sequence ID" value="USS45074.1"/>
    <property type="molecule type" value="Genomic_DNA"/>
</dbReference>
<reference evidence="2" key="1">
    <citation type="submission" date="2022-06" db="EMBL/GenBank/DDBJ databases">
        <title>Draft genome sequence of Burkholderia glumae strain GR20004 isolated from rice panicle showing bacterial panicle blight.</title>
        <authorList>
            <person name="Choi S.Y."/>
            <person name="Lee Y.H."/>
        </authorList>
    </citation>
    <scope>NUCLEOTIDE SEQUENCE</scope>
    <source>
        <strain evidence="2">GR20004</strain>
    </source>
</reference>
<keyword evidence="3" id="KW-1185">Reference proteome</keyword>
<evidence type="ECO:0000313" key="3">
    <source>
        <dbReference type="Proteomes" id="UP001056386"/>
    </source>
</evidence>
<accession>A0ABY5BGA0</accession>
<proteinExistence type="predicted"/>
<feature type="signal peptide" evidence="1">
    <location>
        <begin position="1"/>
        <end position="26"/>
    </location>
</feature>
<gene>
    <name evidence="2" type="ORF">NFI99_26145</name>
</gene>
<dbReference type="RefSeq" id="WP_209953929.1">
    <property type="nucleotide sequence ID" value="NZ_CP021074.1"/>
</dbReference>
<keyword evidence="1" id="KW-0732">Signal</keyword>
<dbReference type="Proteomes" id="UP001056386">
    <property type="component" value="Chromosome 1"/>
</dbReference>
<name>A0ABY5BGA0_BURGL</name>